<feature type="compositionally biased region" description="Basic and acidic residues" evidence="1">
    <location>
        <begin position="345"/>
        <end position="365"/>
    </location>
</feature>
<feature type="region of interest" description="Disordered" evidence="1">
    <location>
        <begin position="3175"/>
        <end position="3212"/>
    </location>
</feature>
<feature type="region of interest" description="Disordered" evidence="1">
    <location>
        <begin position="2689"/>
        <end position="2733"/>
    </location>
</feature>
<dbReference type="CDD" id="cd06758">
    <property type="entry name" value="PDZ2_PDZD2-like"/>
    <property type="match status" value="1"/>
</dbReference>
<feature type="compositionally biased region" description="Polar residues" evidence="1">
    <location>
        <begin position="3661"/>
        <end position="3673"/>
    </location>
</feature>
<feature type="region of interest" description="Disordered" evidence="1">
    <location>
        <begin position="3026"/>
        <end position="3079"/>
    </location>
</feature>
<evidence type="ECO:0000313" key="3">
    <source>
        <dbReference type="Proteomes" id="UP000749559"/>
    </source>
</evidence>
<feature type="compositionally biased region" description="Polar residues" evidence="1">
    <location>
        <begin position="3986"/>
        <end position="4001"/>
    </location>
</feature>
<feature type="compositionally biased region" description="Low complexity" evidence="1">
    <location>
        <begin position="717"/>
        <end position="730"/>
    </location>
</feature>
<feature type="compositionally biased region" description="Polar residues" evidence="1">
    <location>
        <begin position="3708"/>
        <end position="3733"/>
    </location>
</feature>
<sequence>MEEKKASKIPKLGLFHGLRNKTPTNSPGNSPRRPPDQEKPKGSPRTPRLFFGRRNAAKKKDARIAKYAIPESDTNSRPEGGTRKGSVESADTVFSQKSVESFSSSNFDGLEIPQKITTVTLQKEGSSSLGLKIAGGRGCKRGDIGIFVVKVVKGGIAHRDGRLKRHDEILTINGKSLEGLTHHEAVEVLRNTEEIVQLLIAKRPKGFQPTSESFLDSASETSSLCSSNASPTFSRTSWTQSLTSCDSFTSENSPREYSPKTVGPRKDSLGNNSRDGISKTLTYENSRIPSPRKISPLTQNSVKSPIDVTSELSYPDRIKTENLITKLDKEESLDNKTSSQIVNGDSRDKVSDSKDRGRKQLDVTHRQQTLSNITTPCDTTTTNTQNTTSSASTHEQECDTVAIATTTKTKHNYENWPLAKDNTAQLDVQIPRSKLPVSKQRKLLPPPPKPPKPRGTSQPKVGDENANDNIEDDDTIEHEIKHTEQTQQITEPETEGNILSQLLNENKLSISDIQPPNDQEDTCDLELRNRSRESRLSTSDTSQLEMSLALSPRRRSKLPGPHPVALMKGAGGKGLGFSIVGGRDSGRGNIGIYIKTIFPTGVAAQDGRLREGDEILSVNGDSLQGLTRQEAIAKFKLVKKGVVNLNVRSRGPSPYTSPSLTPSHTPQSSISGDTPASPLPCVQEELNQSGALEKLHRRTKSTETEQSGIPRRRKTRSTSSTSSVSSISSIESEDTSSDNYVISTQHDEESSKVIDQIEDLNKNLQVEFESSSGSNKCVESSSPGGGEVSTAESEVPIQSNVVQAPSSNITKVTKDTGSPGDITMDTGQMSEIVLHKVADESLGLGVVCKEIKKGLYGIFVEDTAERSPAQLNGNLNKGDQVLQVNDHSLINARLKEVYAIFRNVQPGPCKLIVLKHSEASALKSPGGTYTSLVTPKAYSLNDSNQISNIVPSSTKGYSSVSSSGAHIKPSPRKFASVSPPPRILPKEAATVPKMVPVAMEIDIGEEVPQKTETAVDEPNEQLFDTQAAVEIVDKQVCDNKAVVEEKDSDQVFDNEAEPAEDNKVTSNEPELKQHKEGNDELENRTVEQVDEYKEDTDKPADDIGEQEKENVEEQPTGSNAELEEKPRHSASEESHNLSMPLKGLMPKIFNKKRAKDISSDNKYKLSPRDEPATPFGLPGGPQPNMAFLESTRQLENSENFDPALDYDIRNSENLQPMQSFAQDPYSDSRPKSSAPSVPAPPVPRSKSSAPSVPRPKSGPPGIPVSKSFGPKRPPPPKPPRRGSKLSETDTQPQDELTIDGASGQSPDITQNSAPQPPKRKKKQKNVDIMEIDFSIGDTSREDNWGINPEDGHLDTNSGAHNGSIYENVNMDYQDDVPVTNLDEMSDFEDEPEIKVPYRKKNKDNKQEGLPKIPVNETKSAGSAESEQYLTMQLHSEHSTSDNIEPGHHSNNHDTPGANFTLTNKDNAVSSKLHSSTESESSDYQSIPIDILTLHRLPGERMGMALRIEGDPNKNSQIEGVYIEGVTPGGASERATGAKKGLCVGDEILQINGSQLKEYTYSEVIQIFKELPLMVILTVQRRVRMDLIQQDNARKAAEAQKAKQEEKNEDADEESEFDGFETHVVHIKKRPEENLGLSIVPSYGSTRDYFQVKKVLASGVCSRYKDIQPGVRLLSINKQSLKLLSQSQCLDLLKQSDEHLELEILKSTSKETLAFTQLDSDDLDTLNDYTEIPGNLNVLTVKGPNQVKSSEKDSQSSGSDSNALGKINIDDDLPHRRAQLPPNQLFAATNMKLAYKTPGPIRHTASDDTTTETESESEKSKFFSDPSKLHSPTMQRKNPPPPKDDLFTRLTSESDLKQDDLPVPDLLKGTNTEVITTTGDPSVPLTPKGQGNIVGMYTTPQSVIYQQVDSDSDEEIREVFIDLGDKPTIKEQIVEVAPDFGTETDNAPAKKERPPPPPRRGSKLSTAPTNEAIVDDTSAGEETAEDVPITNIDDMFTSDSDDPDENSATESYDVIENNPPGAILDTYPPDLAHIEMDQGHIGESSTDPDVLPPAVQPEVPLEVKIQGHDDSTVVSSSDNISLSPTTHTLILSNPCSPFRKNTPEPFDISTNIERSPVTPETTEELKHALADPFEQLEAEYAKENTEAFNTLDDAINSFDEADDDIKDDTIENEQTEAKQIKDTDKQRTDIDQNIYLPVRKITPRSRKGLSGIMDLFDQVETSPVEQASFVTGTLTDEPYDFDTSEPISQLAEHEYTTPAQYNSTAVGVDHLNRDSQDDLPVGDHSDSEDSTLSGSDQGMELPPPPIMSPPPSSLMAVGSDTESNLPLPSSTDVSFTQGSDTESCVPPPPPIITPPPSFQTVPPPGSTSPPPSSTPTGSPTIEVTLTFPSNWRSRSPSNHSDEEPDKHNKVLDHTKLSGALTHNKSLTLSDGELEKPYNKLDTSSLEDLTSNPYTKLQPTALNMLKQEANKSNESPYEVLDIPESDRKIYQTLNPVIPGMDINNVDTGTSDDSVTMGTDPVTMPTMGVNVNNQQGDNHILDTTPEQTSSVNQNISEMKAEHWGMSGNVDNNIGLLPVTSAGECEPLPKSSDQMRDPGQDVSSQPPEVNSIQSSIQNRQAEQTGEATEIREPKLQLSNETHGSHSEDSIATPDHAETGGNQYIDSTRDQDQIMDLQTTNMKITDPVAIATKPGTQKVAPPIPRPRTSLLKPVTPVKPDLKPKPDLKQPKPVAFPKPQVNIKPQLKTLPTKSENQPISLRGEKDISSLYTKDKTASQFKIPSPKFKTKLYSNKRTPTEPFQVNILKSILGLGVTIATNDNGDAIVTKLDPRGPATKNSNIKVGDYVVSINGTELGGRTDAEVQTILQRLPRGLIRFIISLSPPGGQMDPKEEETVPPIVEKTAGDTSKLGATNLSFIPDVIQKKQNGLDVNNGELNKEKESLQEIDPIKSPEFEPKPVSDIKSVHVNGSTKETSDTSEPIVAVNSATTAVEIVDLNDMKDTHREQAIDTVSTESKAVNGKIIESENANVKIIPTPGNDSATSDPVKITRMQSETSTDTRSSTSTPSFPRLPPDGDEFPEHYTDGEGHIVVPILKPGDEDLIIKNVSLNNDAPPLPSSVPPLPTGPPPPVPPVDDSIGDGPSPSDLNDISTTDDDTSFGELDKKDTMSIDAMELLSQFHPSLLDRSKPEETVTEAPPMQIDTMDTKLKNGLSDKNDNRIKGEVTLDVNLNKTEVTSSNLSSPPAKVLSAWEYPAPAPSKEEPVETNGLKDDVFDNLPAPTKSSTLPVLSKGKPPNYDLYGARSERTASPAVEVNGTCGDSIKSDSPVPSITSPGRSSSIGSGSLSLSRDGSVSPNLASSSELSRWRRASVDSDNESVSSRSSSGSSRRSSWAPPLLSQSKQRRPSSIIESINEQKKSEGSKLKGLQVPGSTSSARRVSTGKVADMPKLGGVKTLLPPLKKDLGSIPVKFDASRKSQTLPIRPTRQSLPGNLSYKPFSLKSTTTPSTGDISEEEVSPAKQGKTKSPVSIQKTPPIKSPRRQPVFTSPDVTKIEPKNEIVIDTGTHTMHQETPESIALPDSSPPELPSSPPILPASPRPTDDSVILRVEKKSVTLQETPPDLPSSMPTLPVSSRPSEDDIIVTSDKKSFKLPQSSPPKIPADTEPIVSKSSPLLSATRPQVSLKHEWVTKTPDTDAPSIPSNTYPAVDKPLKITPETSNSTVYSSQISSPRKVTDKPNVSTLEIGEPTSVKITINSPAKRTPSLNVESLPRSPAAVEVHEDTESSDDDDLLNEIDALMAKSQKKSPVFSSSTVVSLAPTIQGRTKPQNVYPPVEANLSPSKVTIGRTQPDAPSIPATKINIQTTSIKTEILSEKPESNFEPIAISVNPTSMKIQSIDNKPEDTKVKPVEIKGPFANTKVEPVDEQNTAPVLPPSQPPKLVEPETKVEPKTVEGQEPCNEKTAVEKSKLTDTEIFDSKPSRPSVTRGAIEMTHTDTNSTSYSSKSLTPETKSRTSRYSSDSSPSRYNAESTTPEVRPRSSRYSSDSSPSRYSGGSSTQETRPRSSRYSFDSSTREPYSSRADRLSTSRYSSDSWRTDRLTTKPVSEDAPCGKILSTEPDGTKTIEITRGEYGRTGLGFSLEGGKGSALGDRPMAVKKLFKGGVAEQSGLLHVGDEIYSVNGEDFTNKSHTEGWNYLKTLTEDKVKIRLKSILDL</sequence>
<dbReference type="OrthoDB" id="42382at2759"/>
<organism evidence="2 3">
    <name type="scientific">Owenia fusiformis</name>
    <name type="common">Polychaete worm</name>
    <dbReference type="NCBI Taxonomy" id="6347"/>
    <lineage>
        <taxon>Eukaryota</taxon>
        <taxon>Metazoa</taxon>
        <taxon>Spiralia</taxon>
        <taxon>Lophotrochozoa</taxon>
        <taxon>Annelida</taxon>
        <taxon>Polychaeta</taxon>
        <taxon>Sedentaria</taxon>
        <taxon>Canalipalpata</taxon>
        <taxon>Sabellida</taxon>
        <taxon>Oweniida</taxon>
        <taxon>Oweniidae</taxon>
        <taxon>Owenia</taxon>
    </lineage>
</organism>
<feature type="region of interest" description="Disordered" evidence="1">
    <location>
        <begin position="3886"/>
        <end position="4110"/>
    </location>
</feature>
<feature type="compositionally biased region" description="Polar residues" evidence="1">
    <location>
        <begin position="4057"/>
        <end position="4068"/>
    </location>
</feature>
<feature type="compositionally biased region" description="Basic and acidic residues" evidence="1">
    <location>
        <begin position="2270"/>
        <end position="2286"/>
    </location>
</feature>
<dbReference type="SUPFAM" id="SSF50156">
    <property type="entry name" value="PDZ domain-like"/>
    <property type="match status" value="7"/>
</dbReference>
<dbReference type="InterPro" id="IPR051109">
    <property type="entry name" value="MAM_complex_regulator"/>
</dbReference>
<feature type="compositionally biased region" description="Basic and acidic residues" evidence="1">
    <location>
        <begin position="1122"/>
        <end position="1135"/>
    </location>
</feature>
<feature type="compositionally biased region" description="Polar residues" evidence="1">
    <location>
        <begin position="1211"/>
        <end position="1221"/>
    </location>
</feature>
<feature type="compositionally biased region" description="Polar residues" evidence="1">
    <location>
        <begin position="3493"/>
        <end position="3503"/>
    </location>
</feature>
<protein>
    <submittedName>
        <fullName evidence="2">Uncharacterized protein</fullName>
    </submittedName>
</protein>
<feature type="compositionally biased region" description="Basic and acidic residues" evidence="1">
    <location>
        <begin position="3253"/>
        <end position="3267"/>
    </location>
</feature>
<dbReference type="PROSITE" id="PS50106">
    <property type="entry name" value="PDZ"/>
    <property type="match status" value="7"/>
</dbReference>
<feature type="compositionally biased region" description="Pro residues" evidence="1">
    <location>
        <begin position="3108"/>
        <end position="3127"/>
    </location>
</feature>
<feature type="region of interest" description="Disordered" evidence="1">
    <location>
        <begin position="1936"/>
        <end position="2027"/>
    </location>
</feature>
<feature type="compositionally biased region" description="Polar residues" evidence="1">
    <location>
        <begin position="3469"/>
        <end position="3484"/>
    </location>
</feature>
<feature type="compositionally biased region" description="Acidic residues" evidence="1">
    <location>
        <begin position="1050"/>
        <end position="1059"/>
    </location>
</feature>
<dbReference type="Proteomes" id="UP000749559">
    <property type="component" value="Unassembled WGS sequence"/>
</dbReference>
<feature type="compositionally biased region" description="Pro residues" evidence="1">
    <location>
        <begin position="2300"/>
        <end position="2311"/>
    </location>
</feature>
<feature type="region of interest" description="Disordered" evidence="1">
    <location>
        <begin position="647"/>
        <end position="738"/>
    </location>
</feature>
<feature type="compositionally biased region" description="Low complexity" evidence="1">
    <location>
        <begin position="3322"/>
        <end position="3348"/>
    </location>
</feature>
<feature type="compositionally biased region" description="Low complexity" evidence="1">
    <location>
        <begin position="3370"/>
        <end position="3385"/>
    </location>
</feature>
<feature type="region of interest" description="Disordered" evidence="1">
    <location>
        <begin position="3102"/>
        <end position="3158"/>
    </location>
</feature>
<feature type="compositionally biased region" description="Low complexity" evidence="1">
    <location>
        <begin position="4007"/>
        <end position="4017"/>
    </location>
</feature>
<feature type="compositionally biased region" description="Basic and acidic residues" evidence="1">
    <location>
        <begin position="1155"/>
        <end position="1171"/>
    </location>
</feature>
<feature type="compositionally biased region" description="Basic and acidic residues" evidence="1">
    <location>
        <begin position="1434"/>
        <end position="1451"/>
    </location>
</feature>
<feature type="region of interest" description="Disordered" evidence="1">
    <location>
        <begin position="1045"/>
        <end position="1360"/>
    </location>
</feature>
<feature type="region of interest" description="Disordered" evidence="1">
    <location>
        <begin position="768"/>
        <end position="798"/>
    </location>
</feature>
<name>A0A8J1TXW3_OWEFU</name>
<proteinExistence type="predicted"/>
<feature type="compositionally biased region" description="Basic and acidic residues" evidence="1">
    <location>
        <begin position="74"/>
        <end position="86"/>
    </location>
</feature>
<gene>
    <name evidence="2" type="ORF">OFUS_LOCUS21005</name>
</gene>
<feature type="compositionally biased region" description="Basic and acidic residues" evidence="1">
    <location>
        <begin position="1069"/>
        <end position="1111"/>
    </location>
</feature>
<dbReference type="PANTHER" id="PTHR14063">
    <property type="entry name" value="PROTEIN LIN-7 HOMOLOG"/>
    <property type="match status" value="1"/>
</dbReference>
<dbReference type="CDD" id="cd00136">
    <property type="entry name" value="PDZ_canonical"/>
    <property type="match status" value="2"/>
</dbReference>
<feature type="region of interest" description="Disordered" evidence="1">
    <location>
        <begin position="1"/>
        <end position="92"/>
    </location>
</feature>
<feature type="compositionally biased region" description="Basic and acidic residues" evidence="1">
    <location>
        <begin position="3933"/>
        <end position="3971"/>
    </location>
</feature>
<feature type="compositionally biased region" description="Basic and acidic residues" evidence="1">
    <location>
        <begin position="3891"/>
        <end position="3902"/>
    </location>
</feature>
<feature type="compositionally biased region" description="Acidic residues" evidence="1">
    <location>
        <begin position="1606"/>
        <end position="1616"/>
    </location>
</feature>
<feature type="compositionally biased region" description="Polar residues" evidence="1">
    <location>
        <begin position="1416"/>
        <end position="1433"/>
    </location>
</feature>
<feature type="region of interest" description="Disordered" evidence="1">
    <location>
        <begin position="3747"/>
        <end position="3781"/>
    </location>
</feature>
<feature type="compositionally biased region" description="Polar residues" evidence="1">
    <location>
        <begin position="1302"/>
        <end position="1313"/>
    </location>
</feature>
<feature type="compositionally biased region" description="Basic and acidic residues" evidence="1">
    <location>
        <begin position="253"/>
        <end position="268"/>
    </location>
</feature>
<feature type="compositionally biased region" description="Pro residues" evidence="1">
    <location>
        <begin position="1252"/>
        <end position="1262"/>
    </location>
</feature>
<accession>A0A8J1TXW3</accession>
<feature type="compositionally biased region" description="Low complexity" evidence="1">
    <location>
        <begin position="371"/>
        <end position="393"/>
    </location>
</feature>
<feature type="compositionally biased region" description="Polar residues" evidence="1">
    <location>
        <begin position="3618"/>
        <end position="3627"/>
    </location>
</feature>
<feature type="compositionally biased region" description="Basic and acidic residues" evidence="1">
    <location>
        <begin position="3198"/>
        <end position="3212"/>
    </location>
</feature>
<feature type="compositionally biased region" description="Polar residues" evidence="1">
    <location>
        <begin position="269"/>
        <end position="288"/>
    </location>
</feature>
<dbReference type="CDD" id="cd06759">
    <property type="entry name" value="PDZ3_PDZD2-PDZ1_hPro-IL-16-like"/>
    <property type="match status" value="1"/>
</dbReference>
<feature type="region of interest" description="Disordered" evidence="1">
    <location>
        <begin position="2270"/>
        <end position="2417"/>
    </location>
</feature>
<feature type="region of interest" description="Disordered" evidence="1">
    <location>
        <begin position="1739"/>
        <end position="1776"/>
    </location>
</feature>
<feature type="compositionally biased region" description="Pro residues" evidence="1">
    <location>
        <begin position="2344"/>
        <end position="2372"/>
    </location>
</feature>
<feature type="compositionally biased region" description="Polar residues" evidence="1">
    <location>
        <begin position="1190"/>
        <end position="1199"/>
    </location>
</feature>
<feature type="compositionally biased region" description="Polar residues" evidence="1">
    <location>
        <begin position="2597"/>
        <end position="2622"/>
    </location>
</feature>
<feature type="compositionally biased region" description="Low complexity" evidence="1">
    <location>
        <begin position="3048"/>
        <end position="3062"/>
    </location>
</feature>
<feature type="compositionally biased region" description="Low complexity" evidence="1">
    <location>
        <begin position="3128"/>
        <end position="3141"/>
    </location>
</feature>
<feature type="compositionally biased region" description="Low complexity" evidence="1">
    <location>
        <begin position="647"/>
        <end position="669"/>
    </location>
</feature>
<feature type="region of interest" description="Disordered" evidence="1">
    <location>
        <begin position="244"/>
        <end position="302"/>
    </location>
</feature>
<feature type="compositionally biased region" description="Basic and acidic residues" evidence="1">
    <location>
        <begin position="2398"/>
        <end position="2414"/>
    </location>
</feature>
<feature type="region of interest" description="Disordered" evidence="1">
    <location>
        <begin position="424"/>
        <end position="472"/>
    </location>
</feature>
<feature type="region of interest" description="Disordered" evidence="1">
    <location>
        <begin position="3250"/>
        <end position="3733"/>
    </location>
</feature>
<feature type="compositionally biased region" description="Polar residues" evidence="1">
    <location>
        <begin position="2380"/>
        <end position="2397"/>
    </location>
</feature>
<feature type="compositionally biased region" description="Pro residues" evidence="1">
    <location>
        <begin position="3574"/>
        <end position="3590"/>
    </location>
</feature>
<feature type="region of interest" description="Disordered" evidence="1">
    <location>
        <begin position="1796"/>
        <end position="1846"/>
    </location>
</feature>
<feature type="compositionally biased region" description="Polar residues" evidence="1">
    <location>
        <begin position="3747"/>
        <end position="3759"/>
    </location>
</feature>
<evidence type="ECO:0000256" key="1">
    <source>
        <dbReference type="SAM" id="MobiDB-lite"/>
    </source>
</evidence>
<reference evidence="2" key="1">
    <citation type="submission" date="2022-03" db="EMBL/GenBank/DDBJ databases">
        <authorList>
            <person name="Martin C."/>
        </authorList>
    </citation>
    <scope>NUCLEOTIDE SEQUENCE</scope>
</reference>
<feature type="region of interest" description="Disordered" evidence="1">
    <location>
        <begin position="2069"/>
        <end position="2095"/>
    </location>
</feature>
<feature type="region of interest" description="Disordered" evidence="1">
    <location>
        <begin position="330"/>
        <end position="396"/>
    </location>
</feature>
<evidence type="ECO:0000313" key="2">
    <source>
        <dbReference type="EMBL" id="CAH1796615.1"/>
    </source>
</evidence>
<keyword evidence="3" id="KW-1185">Reference proteome</keyword>
<dbReference type="InterPro" id="IPR036034">
    <property type="entry name" value="PDZ_sf"/>
</dbReference>
<feature type="compositionally biased region" description="Low complexity" evidence="1">
    <location>
        <begin position="4032"/>
        <end position="4048"/>
    </location>
</feature>
<feature type="compositionally biased region" description="Basic and acidic residues" evidence="1">
    <location>
        <begin position="2714"/>
        <end position="2724"/>
    </location>
</feature>
<feature type="compositionally biased region" description="Polar residues" evidence="1">
    <location>
        <begin position="2071"/>
        <end position="2094"/>
    </location>
</feature>
<comment type="caution">
    <text evidence="2">The sequence shown here is derived from an EMBL/GenBank/DDBJ whole genome shotgun (WGS) entry which is preliminary data.</text>
</comment>
<feature type="region of interest" description="Disordered" evidence="1">
    <location>
        <begin position="2573"/>
        <end position="2660"/>
    </location>
</feature>
<dbReference type="SMART" id="SM00228">
    <property type="entry name" value="PDZ"/>
    <property type="match status" value="7"/>
</dbReference>
<feature type="compositionally biased region" description="Basic and acidic residues" evidence="1">
    <location>
        <begin position="1338"/>
        <end position="1353"/>
    </location>
</feature>
<feature type="region of interest" description="Disordered" evidence="1">
    <location>
        <begin position="509"/>
        <end position="561"/>
    </location>
</feature>
<feature type="region of interest" description="Disordered" evidence="1">
    <location>
        <begin position="1399"/>
        <end position="1462"/>
    </location>
</feature>
<feature type="compositionally biased region" description="Polar residues" evidence="1">
    <location>
        <begin position="768"/>
        <end position="777"/>
    </location>
</feature>
<feature type="compositionally biased region" description="Low complexity" evidence="1">
    <location>
        <begin position="952"/>
        <end position="963"/>
    </location>
</feature>
<dbReference type="Pfam" id="PF00595">
    <property type="entry name" value="PDZ"/>
    <property type="match status" value="7"/>
</dbReference>
<dbReference type="EMBL" id="CAIIXF020000010">
    <property type="protein sequence ID" value="CAH1796615.1"/>
    <property type="molecule type" value="Genomic_DNA"/>
</dbReference>
<dbReference type="Gene3D" id="2.30.42.10">
    <property type="match status" value="7"/>
</dbReference>
<feature type="compositionally biased region" description="Basic and acidic residues" evidence="1">
    <location>
        <begin position="3407"/>
        <end position="3416"/>
    </location>
</feature>
<feature type="region of interest" description="Disordered" evidence="1">
    <location>
        <begin position="1597"/>
        <end position="1616"/>
    </location>
</feature>
<feature type="compositionally biased region" description="Polar residues" evidence="1">
    <location>
        <begin position="2319"/>
        <end position="2341"/>
    </location>
</feature>
<dbReference type="InterPro" id="IPR001478">
    <property type="entry name" value="PDZ"/>
</dbReference>
<feature type="region of interest" description="Disordered" evidence="1">
    <location>
        <begin position="952"/>
        <end position="983"/>
    </location>
</feature>
<feature type="compositionally biased region" description="Basic and acidic residues" evidence="1">
    <location>
        <begin position="525"/>
        <end position="535"/>
    </location>
</feature>